<evidence type="ECO:0000313" key="8">
    <source>
        <dbReference type="Proteomes" id="UP000677228"/>
    </source>
</evidence>
<feature type="domain" description="Trs120/TRAPPC9 N-terminal" evidence="4">
    <location>
        <begin position="52"/>
        <end position="384"/>
    </location>
</feature>
<proteinExistence type="inferred from homology"/>
<evidence type="ECO:0000256" key="1">
    <source>
        <dbReference type="ARBA" id="ARBA00004555"/>
    </source>
</evidence>
<accession>A0A8S2D674</accession>
<dbReference type="Pfam" id="PF26251">
    <property type="entry name" value="TPR_TRAPPC9-Trs120"/>
    <property type="match status" value="1"/>
</dbReference>
<dbReference type="InterPro" id="IPR013935">
    <property type="entry name" value="Trs120_TRAPPC9"/>
</dbReference>
<evidence type="ECO:0000256" key="2">
    <source>
        <dbReference type="ARBA" id="ARBA00008459"/>
    </source>
</evidence>
<dbReference type="EMBL" id="CAJOBA010003103">
    <property type="protein sequence ID" value="CAF3670744.1"/>
    <property type="molecule type" value="Genomic_DNA"/>
</dbReference>
<dbReference type="InterPro" id="IPR058564">
    <property type="entry name" value="TPR_TRAPPC9_Trs120"/>
</dbReference>
<feature type="domain" description="Trs120/TRAPPC9 TPR region" evidence="5">
    <location>
        <begin position="455"/>
        <end position="599"/>
    </location>
</feature>
<dbReference type="AlphaFoldDB" id="A0A8S2D674"/>
<evidence type="ECO:0000313" key="6">
    <source>
        <dbReference type="EMBL" id="CAF0888031.1"/>
    </source>
</evidence>
<evidence type="ECO:0000256" key="3">
    <source>
        <dbReference type="ARBA" id="ARBA00023034"/>
    </source>
</evidence>
<dbReference type="InterPro" id="IPR058563">
    <property type="entry name" value="Trs120_TRAPPC9_N"/>
</dbReference>
<evidence type="ECO:0000259" key="4">
    <source>
        <dbReference type="Pfam" id="PF08626"/>
    </source>
</evidence>
<dbReference type="EMBL" id="CAJNOK010003102">
    <property type="protein sequence ID" value="CAF0888031.1"/>
    <property type="molecule type" value="Genomic_DNA"/>
</dbReference>
<feature type="non-terminal residue" evidence="6">
    <location>
        <position position="1"/>
    </location>
</feature>
<dbReference type="PANTHER" id="PTHR21512">
    <property type="entry name" value="TRAFFICKING PROTEIN PARTICLE COMPLEX SUBUNIT 9"/>
    <property type="match status" value="1"/>
</dbReference>
<keyword evidence="3" id="KW-0333">Golgi apparatus</keyword>
<reference evidence="6" key="1">
    <citation type="submission" date="2021-02" db="EMBL/GenBank/DDBJ databases">
        <authorList>
            <person name="Nowell W R."/>
        </authorList>
    </citation>
    <scope>NUCLEOTIDE SEQUENCE</scope>
</reference>
<gene>
    <name evidence="6" type="ORF">OVA965_LOCUS8976</name>
    <name evidence="7" type="ORF">TMI583_LOCUS8972</name>
</gene>
<evidence type="ECO:0000259" key="5">
    <source>
        <dbReference type="Pfam" id="PF26251"/>
    </source>
</evidence>
<dbReference type="Proteomes" id="UP000677228">
    <property type="component" value="Unassembled WGS sequence"/>
</dbReference>
<organism evidence="6 8">
    <name type="scientific">Didymodactylos carnosus</name>
    <dbReference type="NCBI Taxonomy" id="1234261"/>
    <lineage>
        <taxon>Eukaryota</taxon>
        <taxon>Metazoa</taxon>
        <taxon>Spiralia</taxon>
        <taxon>Gnathifera</taxon>
        <taxon>Rotifera</taxon>
        <taxon>Eurotatoria</taxon>
        <taxon>Bdelloidea</taxon>
        <taxon>Philodinida</taxon>
        <taxon>Philodinidae</taxon>
        <taxon>Didymodactylos</taxon>
    </lineage>
</organism>
<comment type="subcellular location">
    <subcellularLocation>
        <location evidence="1">Golgi apparatus</location>
    </subcellularLocation>
</comment>
<dbReference type="PANTHER" id="PTHR21512:SF5">
    <property type="entry name" value="TRAFFICKING PROTEIN PARTICLE COMPLEX SUBUNIT 9"/>
    <property type="match status" value="1"/>
</dbReference>
<dbReference type="GO" id="GO:0005802">
    <property type="term" value="C:trans-Golgi network"/>
    <property type="evidence" value="ECO:0007669"/>
    <property type="project" value="TreeGrafter"/>
</dbReference>
<evidence type="ECO:0000313" key="7">
    <source>
        <dbReference type="EMBL" id="CAF3670744.1"/>
    </source>
</evidence>
<comment type="caution">
    <text evidence="6">The sequence shown here is derived from an EMBL/GenBank/DDBJ whole genome shotgun (WGS) entry which is preliminary data.</text>
</comment>
<name>A0A8S2D674_9BILA</name>
<protein>
    <submittedName>
        <fullName evidence="6">Uncharacterized protein</fullName>
    </submittedName>
</protein>
<dbReference type="Pfam" id="PF08626">
    <property type="entry name" value="TRAPPC9-Trs120"/>
    <property type="match status" value="1"/>
</dbReference>
<comment type="similarity">
    <text evidence="2">Belongs to the NIBP family.</text>
</comment>
<dbReference type="Proteomes" id="UP000682733">
    <property type="component" value="Unassembled WGS sequence"/>
</dbReference>
<sequence>MAMRPFVDASFNNCRYSKIIVQELSDNTQTNDFQRFFLALSHHKHFYYKHYKLEYRYLNKIDQSSSPTINDIQPYRRPIAFILFAVCNSIQELTIILEQYDKITQQYSQSVAYIHLFIKYKSNIHLENGITLENARFRTSISSLSSRYALRQHLSDELQLSGEKLLHSSSVDDDSLSDNISLSSNSLDVFRAIADDEISLTGNVTSDSLTSSGTRISLIESFDDEIRTLNQLSSRKQNQYQDSTNSMNTDPLLDEMKSLIISQKITNVSFLTNTGEYLNDKMLRSELEEFDKRLLQWLLEQLTKINSTLLREAEKSQMKTNSLSKKNLEARYFKRKGDYYVQFGNYEKGYYEFKQAIEALKSLNDPIWFAAAIEGLIACSYLMTRTTKNKRHTIQLSRQPSLTQRLSSQLAKFKSPMELSKKLQVAINGYHSSVNGFYLEIDLYIKWCKILIEYNYERNEAMQFIAQISVLAAQLNNMECVYCNALIANLYDSLGLRRKSALYNRVATLLALKFITANNFHHELPYIKELIKKSSTYYGIQEKFVTFPLIQKTVVNESIMVSARLNDYPTIVENVYFALEYLIDYMSDNELNNLLYYMSRDQTSKLQDDYISCAYCNIPKLCSLKPLAMLEKLKPFKFETQVFIYHYINNQKQRRERKVDFLWVKDEYVFVELIVENYLPINTTLHNLKFLTDNENQLLTDIDTKYEIPSRTTKKLTIRCIPNERLTYHVLSTQQEFRFIDYPTLHPCLCSIDVVDPLPILTIEGIQLNENKIHINNNNTINTKPVWCTKINEGQNLFIKINISSKSDIEYLEVSTFAFGSNITDDSSIIIPKLPILAGQTDSIEIHLSDGIQRSRSKYFTEQESSVRKLNSEIRIKYSNTEPLTNYYYRQENIEIKLEYSPTLTVIVNEIEPE</sequence>